<dbReference type="Proteomes" id="UP000073816">
    <property type="component" value="Chromosome"/>
</dbReference>
<keyword evidence="1" id="KW-0472">Membrane</keyword>
<proteinExistence type="predicted"/>
<dbReference type="EMBL" id="CP012836">
    <property type="protein sequence ID" value="AMQ55498.1"/>
    <property type="molecule type" value="Genomic_DNA"/>
</dbReference>
<keyword evidence="1" id="KW-0812">Transmembrane</keyword>
<dbReference type="AlphaFoldDB" id="A0A142EK43"/>
<keyword evidence="1" id="KW-1133">Transmembrane helix</keyword>
<reference evidence="3" key="1">
    <citation type="submission" date="2015-09" db="EMBL/GenBank/DDBJ databases">
        <title>Complete sequence of Algoriphagus sp. M8-2.</title>
        <authorList>
            <person name="Shintani M."/>
        </authorList>
    </citation>
    <scope>NUCLEOTIDE SEQUENCE [LARGE SCALE GENOMIC DNA]</scope>
    <source>
        <strain evidence="3">M8-2</strain>
    </source>
</reference>
<protein>
    <submittedName>
        <fullName evidence="2">Uncharacterized protein</fullName>
    </submittedName>
</protein>
<dbReference type="KEGG" id="alm:AO498_03725"/>
<reference evidence="2 3" key="2">
    <citation type="journal article" date="2016" name="Genome Announc.">
        <title>Complete Genome Sequence of Algoriphagus sp. Strain M8-2, Isolated from a Brackish Lake.</title>
        <authorList>
            <person name="Muraguchi Y."/>
            <person name="Kushimoto K."/>
            <person name="Ohtsubo Y."/>
            <person name="Suzuki T."/>
            <person name="Dohra H."/>
            <person name="Kimbara K."/>
            <person name="Shintani M."/>
        </authorList>
    </citation>
    <scope>NUCLEOTIDE SEQUENCE [LARGE SCALE GENOMIC DNA]</scope>
    <source>
        <strain evidence="2 3">M8-2</strain>
    </source>
</reference>
<evidence type="ECO:0000313" key="3">
    <source>
        <dbReference type="Proteomes" id="UP000073816"/>
    </source>
</evidence>
<feature type="transmembrane region" description="Helical" evidence="1">
    <location>
        <begin position="38"/>
        <end position="56"/>
    </location>
</feature>
<sequence length="215" mass="25082">MPSQTYGFTFCNKMKTRLGQKLILHMEMPTGEKVKSPFILLICFSLYFFLGININFATAQSESTSKELTDDQYELLSLTYHKNKNDEFKLFHQSIGDPSWIDRLLELKSEEFLLLYKFTDEELPAVLDRLPELGSELSVKFLDKNKLSSKTKLKRKREDESTVYIAEPIIYSNYAFVLIRKPKSETVYVYYRNPESGWTEECVIPLAVVIECYFG</sequence>
<keyword evidence="3" id="KW-1185">Reference proteome</keyword>
<dbReference type="STRING" id="1727163.AO498_03725"/>
<name>A0A142EK43_9BACT</name>
<dbReference type="PATRIC" id="fig|1727163.4.peg.774"/>
<organism evidence="2 3">
    <name type="scientific">Algoriphagus sanaruensis</name>
    <dbReference type="NCBI Taxonomy" id="1727163"/>
    <lineage>
        <taxon>Bacteria</taxon>
        <taxon>Pseudomonadati</taxon>
        <taxon>Bacteroidota</taxon>
        <taxon>Cytophagia</taxon>
        <taxon>Cytophagales</taxon>
        <taxon>Cyclobacteriaceae</taxon>
        <taxon>Algoriphagus</taxon>
    </lineage>
</organism>
<evidence type="ECO:0000256" key="1">
    <source>
        <dbReference type="SAM" id="Phobius"/>
    </source>
</evidence>
<evidence type="ECO:0000313" key="2">
    <source>
        <dbReference type="EMBL" id="AMQ55498.1"/>
    </source>
</evidence>
<accession>A0A142EK43</accession>
<gene>
    <name evidence="2" type="ORF">AO498_03725</name>
</gene>